<proteinExistence type="predicted"/>
<dbReference type="Proteomes" id="UP000282185">
    <property type="component" value="Unassembled WGS sequence"/>
</dbReference>
<evidence type="ECO:0000313" key="5">
    <source>
        <dbReference type="Proteomes" id="UP000254236"/>
    </source>
</evidence>
<evidence type="ECO:0000259" key="2">
    <source>
        <dbReference type="Pfam" id="PF13223"/>
    </source>
</evidence>
<dbReference type="KEGG" id="bsau:DWV08_01285"/>
<dbReference type="InterPro" id="IPR025109">
    <property type="entry name" value="DUF4031"/>
</dbReference>
<protein>
    <submittedName>
        <fullName evidence="4">DUF4031 domain-containing protein</fullName>
    </submittedName>
</protein>
<evidence type="ECO:0000313" key="6">
    <source>
        <dbReference type="Proteomes" id="UP000282185"/>
    </source>
</evidence>
<feature type="region of interest" description="Disordered" evidence="1">
    <location>
        <begin position="119"/>
        <end position="146"/>
    </location>
</feature>
<sequence length="223" mass="23285">MTVYADTPRWPRHGMLWGHLISDTSLEELHELASRAGLPPRAFDLDHYDWPDSARESLAEAGARFVADGELTRILLASGLRVKLRDRPAARAARTAAHAAALGLHPVPRDLVVGPLGHAEPLPDEPGAFRLTREHPERPPRLEAHDAAGRRAAAVMLERLDALSRAATGAGFTGQVMDAPADGPSGPPPSGPPPSGSPLSGPPPYGPSGAVGGSSAPPPSGRN</sequence>
<dbReference type="OrthoDB" id="9808993at2"/>
<dbReference type="AlphaFoldDB" id="A0A345YKD5"/>
<name>A0A345YKD5_9MICO</name>
<feature type="compositionally biased region" description="Basic and acidic residues" evidence="1">
    <location>
        <begin position="131"/>
        <end position="146"/>
    </location>
</feature>
<feature type="domain" description="DUF4031" evidence="2">
    <location>
        <begin position="3"/>
        <end position="77"/>
    </location>
</feature>
<dbReference type="Proteomes" id="UP000254236">
    <property type="component" value="Chromosome"/>
</dbReference>
<dbReference type="EMBL" id="CP031356">
    <property type="protein sequence ID" value="AXK44387.1"/>
    <property type="molecule type" value="Genomic_DNA"/>
</dbReference>
<feature type="region of interest" description="Disordered" evidence="1">
    <location>
        <begin position="173"/>
        <end position="223"/>
    </location>
</feature>
<dbReference type="Pfam" id="PF13223">
    <property type="entry name" value="DUF4031"/>
    <property type="match status" value="1"/>
</dbReference>
<feature type="compositionally biased region" description="Pro residues" evidence="1">
    <location>
        <begin position="185"/>
        <end position="206"/>
    </location>
</feature>
<evidence type="ECO:0000313" key="4">
    <source>
        <dbReference type="EMBL" id="RRR22998.1"/>
    </source>
</evidence>
<gene>
    <name evidence="3" type="ORF">DWV08_01285</name>
    <name evidence="4" type="ORF">DXU92_06415</name>
</gene>
<reference evidence="3 5" key="1">
    <citation type="submission" date="2018-07" db="EMBL/GenBank/DDBJ databases">
        <title>Brachybacterium saurashtrense DSM 23186 genome sequence.</title>
        <authorList>
            <person name="Guo L."/>
        </authorList>
    </citation>
    <scope>NUCLEOTIDE SEQUENCE [LARGE SCALE GENOMIC DNA]</scope>
    <source>
        <strain evidence="3 5">DSM 23186</strain>
    </source>
</reference>
<keyword evidence="5" id="KW-1185">Reference proteome</keyword>
<dbReference type="RefSeq" id="WP_115412142.1">
    <property type="nucleotide sequence ID" value="NZ_CP031356.1"/>
</dbReference>
<organism evidence="4 6">
    <name type="scientific">Brachybacterium saurashtrense</name>
    <dbReference type="NCBI Taxonomy" id="556288"/>
    <lineage>
        <taxon>Bacteria</taxon>
        <taxon>Bacillati</taxon>
        <taxon>Actinomycetota</taxon>
        <taxon>Actinomycetes</taxon>
        <taxon>Micrococcales</taxon>
        <taxon>Dermabacteraceae</taxon>
        <taxon>Brachybacterium</taxon>
    </lineage>
</organism>
<accession>A0A345YKD5</accession>
<dbReference type="EMBL" id="QSWH01000003">
    <property type="protein sequence ID" value="RRR22998.1"/>
    <property type="molecule type" value="Genomic_DNA"/>
</dbReference>
<evidence type="ECO:0000313" key="3">
    <source>
        <dbReference type="EMBL" id="AXK44387.1"/>
    </source>
</evidence>
<reference evidence="4 6" key="2">
    <citation type="submission" date="2018-08" db="EMBL/GenBank/DDBJ databases">
        <title>Brachybacterium saurashtrense DSM 23186.</title>
        <authorList>
            <person name="Li Y."/>
        </authorList>
    </citation>
    <scope>NUCLEOTIDE SEQUENCE [LARGE SCALE GENOMIC DNA]</scope>
    <source>
        <strain evidence="4 6">DSM 23186</strain>
    </source>
</reference>
<evidence type="ECO:0000256" key="1">
    <source>
        <dbReference type="SAM" id="MobiDB-lite"/>
    </source>
</evidence>